<dbReference type="RefSeq" id="WP_016958735.1">
    <property type="nucleotide sequence ID" value="NZ_AJWN02000032.1"/>
</dbReference>
<keyword evidence="3" id="KW-0813">Transport</keyword>
<dbReference type="Proteomes" id="UP000095039">
    <property type="component" value="Unassembled WGS sequence"/>
</dbReference>
<keyword evidence="5" id="KW-0997">Cell inner membrane</keyword>
<dbReference type="SUPFAM" id="SSF74653">
    <property type="entry name" value="TolA/TonB C-terminal domain"/>
    <property type="match status" value="1"/>
</dbReference>
<feature type="compositionally biased region" description="Basic and acidic residues" evidence="10">
    <location>
        <begin position="57"/>
        <end position="118"/>
    </location>
</feature>
<evidence type="ECO:0000256" key="11">
    <source>
        <dbReference type="SAM" id="SignalP"/>
    </source>
</evidence>
<keyword evidence="8" id="KW-1133">Transmembrane helix</keyword>
<dbReference type="GO" id="GO:0055085">
    <property type="term" value="P:transmembrane transport"/>
    <property type="evidence" value="ECO:0007669"/>
    <property type="project" value="InterPro"/>
</dbReference>
<gene>
    <name evidence="13" type="ORF">A1OK_20820</name>
</gene>
<organism evidence="13 14">
    <name type="scientific">Enterovibrio norvegicus FF-454</name>
    <dbReference type="NCBI Taxonomy" id="1185651"/>
    <lineage>
        <taxon>Bacteria</taxon>
        <taxon>Pseudomonadati</taxon>
        <taxon>Pseudomonadota</taxon>
        <taxon>Gammaproteobacteria</taxon>
        <taxon>Vibrionales</taxon>
        <taxon>Vibrionaceae</taxon>
        <taxon>Enterovibrio</taxon>
    </lineage>
</organism>
<dbReference type="Gene3D" id="3.30.1150.10">
    <property type="match status" value="1"/>
</dbReference>
<keyword evidence="14" id="KW-1185">Reference proteome</keyword>
<keyword evidence="6" id="KW-0812">Transmembrane</keyword>
<dbReference type="Pfam" id="PF03544">
    <property type="entry name" value="TonB_C"/>
    <property type="match status" value="1"/>
</dbReference>
<dbReference type="EMBL" id="AJWN02000032">
    <property type="protein sequence ID" value="OEE63029.1"/>
    <property type="molecule type" value="Genomic_DNA"/>
</dbReference>
<evidence type="ECO:0000256" key="2">
    <source>
        <dbReference type="ARBA" id="ARBA00006555"/>
    </source>
</evidence>
<dbReference type="GO" id="GO:0098797">
    <property type="term" value="C:plasma membrane protein complex"/>
    <property type="evidence" value="ECO:0007669"/>
    <property type="project" value="TreeGrafter"/>
</dbReference>
<comment type="subcellular location">
    <subcellularLocation>
        <location evidence="1">Cell inner membrane</location>
        <topology evidence="1">Single-pass membrane protein</topology>
        <orientation evidence="1">Periplasmic side</orientation>
    </subcellularLocation>
</comment>
<evidence type="ECO:0000256" key="9">
    <source>
        <dbReference type="ARBA" id="ARBA00023136"/>
    </source>
</evidence>
<dbReference type="GO" id="GO:0015031">
    <property type="term" value="P:protein transport"/>
    <property type="evidence" value="ECO:0007669"/>
    <property type="project" value="UniProtKB-KW"/>
</dbReference>
<evidence type="ECO:0000256" key="10">
    <source>
        <dbReference type="SAM" id="MobiDB-lite"/>
    </source>
</evidence>
<name>A0A1E5CC14_9GAMM</name>
<evidence type="ECO:0000256" key="5">
    <source>
        <dbReference type="ARBA" id="ARBA00022519"/>
    </source>
</evidence>
<evidence type="ECO:0000259" key="12">
    <source>
        <dbReference type="PROSITE" id="PS52015"/>
    </source>
</evidence>
<dbReference type="PANTHER" id="PTHR33446:SF2">
    <property type="entry name" value="PROTEIN TONB"/>
    <property type="match status" value="1"/>
</dbReference>
<reference evidence="13 14" key="1">
    <citation type="journal article" date="2012" name="Science">
        <title>Ecological populations of bacteria act as socially cohesive units of antibiotic production and resistance.</title>
        <authorList>
            <person name="Cordero O.X."/>
            <person name="Wildschutte H."/>
            <person name="Kirkup B."/>
            <person name="Proehl S."/>
            <person name="Ngo L."/>
            <person name="Hussain F."/>
            <person name="Le Roux F."/>
            <person name="Mincer T."/>
            <person name="Polz M.F."/>
        </authorList>
    </citation>
    <scope>NUCLEOTIDE SEQUENCE [LARGE SCALE GENOMIC DNA]</scope>
    <source>
        <strain evidence="13 14">FF-454</strain>
    </source>
</reference>
<proteinExistence type="inferred from homology"/>
<feature type="chain" id="PRO_5009172636" evidence="11">
    <location>
        <begin position="24"/>
        <end position="263"/>
    </location>
</feature>
<comment type="caution">
    <text evidence="13">The sequence shown here is derived from an EMBL/GenBank/DDBJ whole genome shotgun (WGS) entry which is preliminary data.</text>
</comment>
<dbReference type="PANTHER" id="PTHR33446">
    <property type="entry name" value="PROTEIN TONB-RELATED"/>
    <property type="match status" value="1"/>
</dbReference>
<feature type="region of interest" description="Disordered" evidence="10">
    <location>
        <begin position="50"/>
        <end position="136"/>
    </location>
</feature>
<evidence type="ECO:0000256" key="1">
    <source>
        <dbReference type="ARBA" id="ARBA00004383"/>
    </source>
</evidence>
<dbReference type="InterPro" id="IPR006260">
    <property type="entry name" value="TonB/TolA_C"/>
</dbReference>
<dbReference type="InterPro" id="IPR037682">
    <property type="entry name" value="TonB_C"/>
</dbReference>
<dbReference type="AlphaFoldDB" id="A0A1E5CC14"/>
<dbReference type="NCBIfam" id="TIGR01352">
    <property type="entry name" value="tonB_Cterm"/>
    <property type="match status" value="1"/>
</dbReference>
<comment type="similarity">
    <text evidence="2">Belongs to the TonB family.</text>
</comment>
<evidence type="ECO:0000256" key="3">
    <source>
        <dbReference type="ARBA" id="ARBA00022448"/>
    </source>
</evidence>
<keyword evidence="4" id="KW-1003">Cell membrane</keyword>
<keyword evidence="9" id="KW-0472">Membrane</keyword>
<feature type="domain" description="TonB C-terminal" evidence="12">
    <location>
        <begin position="173"/>
        <end position="263"/>
    </location>
</feature>
<evidence type="ECO:0000256" key="8">
    <source>
        <dbReference type="ARBA" id="ARBA00022989"/>
    </source>
</evidence>
<dbReference type="PROSITE" id="PS52015">
    <property type="entry name" value="TONB_CTD"/>
    <property type="match status" value="1"/>
</dbReference>
<keyword evidence="7" id="KW-0653">Protein transport</keyword>
<protein>
    <submittedName>
        <fullName evidence="13">Ferric siderophore ABC transporter substrate-binding protein</fullName>
    </submittedName>
</protein>
<evidence type="ECO:0000313" key="14">
    <source>
        <dbReference type="Proteomes" id="UP000095039"/>
    </source>
</evidence>
<dbReference type="GO" id="GO:0031992">
    <property type="term" value="F:energy transducer activity"/>
    <property type="evidence" value="ECO:0007669"/>
    <property type="project" value="TreeGrafter"/>
</dbReference>
<evidence type="ECO:0000256" key="6">
    <source>
        <dbReference type="ARBA" id="ARBA00022692"/>
    </source>
</evidence>
<keyword evidence="11" id="KW-0732">Signal</keyword>
<feature type="signal peptide" evidence="11">
    <location>
        <begin position="1"/>
        <end position="23"/>
    </location>
</feature>
<accession>A0A1E5CC14</accession>
<sequence>MNVRRYVVCGVVSVALHSLALSAQQPPPPQFAISDAHAGSRVAIQLVAAHLPPPEPIAEKSTDEKVEKESEPKDRNSKPVEKRSVVENPKIEKPKIEKPVVDKPNLDKPIAKKPKTIEPKPVQKKISKPADNAKPIEKIKPIEKPKKQATDNKQIDTRANAQMNQAKDSAPVMVERPQFKVRPSQPAYPRMAMRKGMQGNVLIEVWLDEGGKQIKQALVKSSGFDLLDSAAMSAVKKWRFQSHTVNGVALAHRVRIPVRFNLD</sequence>
<evidence type="ECO:0000256" key="4">
    <source>
        <dbReference type="ARBA" id="ARBA00022475"/>
    </source>
</evidence>
<dbReference type="InterPro" id="IPR051045">
    <property type="entry name" value="TonB-dependent_transducer"/>
</dbReference>
<evidence type="ECO:0000313" key="13">
    <source>
        <dbReference type="EMBL" id="OEE63029.1"/>
    </source>
</evidence>
<evidence type="ECO:0000256" key="7">
    <source>
        <dbReference type="ARBA" id="ARBA00022927"/>
    </source>
</evidence>